<protein>
    <recommendedName>
        <fullName evidence="3">Antigen P35</fullName>
    </recommendedName>
</protein>
<dbReference type="AlphaFoldDB" id="W5SJX4"/>
<evidence type="ECO:0000256" key="1">
    <source>
        <dbReference type="SAM" id="SignalP"/>
    </source>
</evidence>
<sequence length="324" mass="36687">MMQRIYMVAFAFVLLMLCCKQGGGKIDNTGSKRDVSKDRSVRTINSNRIGKTDDSLVGGTTLDNQGGGARLGKGLPGGGVPNNVVDQDVVVVEDKGDGQDEKRKTLEEESYDAFKTSFDRVKALYYYRPEGFNDYMLSDIESEFNFEYSLPFKNNVYAILKGDIKTLHNLQKIVVNSHPDKVLEEYLSKNESHALISKLKDISEHIIHKLINEHWGDFSNYNLSKLAISKDIAGFNFLKNGLDEFCAKWGEMTKLVQDVIDDMAKSKDKNDILQRVGTITSLIPLNSNQQCNARICTLKNDLNMLRVKLGRKVEQLIREIYLWL</sequence>
<organism evidence="2">
    <name type="scientific">Borrelia crocidurae DOU</name>
    <dbReference type="NCBI Taxonomy" id="1293575"/>
    <lineage>
        <taxon>Bacteria</taxon>
        <taxon>Pseudomonadati</taxon>
        <taxon>Spirochaetota</taxon>
        <taxon>Spirochaetia</taxon>
        <taxon>Spirochaetales</taxon>
        <taxon>Borreliaceae</taxon>
        <taxon>Borrelia</taxon>
    </lineage>
</organism>
<keyword evidence="2" id="KW-0614">Plasmid</keyword>
<keyword evidence="1" id="KW-0732">Signal</keyword>
<dbReference type="HOGENOM" id="CLU_076832_0_0_12"/>
<name>W5SJX4_9SPIR</name>
<feature type="chain" id="PRO_5004871413" description="Antigen P35" evidence="1">
    <location>
        <begin position="23"/>
        <end position="324"/>
    </location>
</feature>
<geneLocation type="plasmid" evidence="2">
    <name>unnamed</name>
</geneLocation>
<proteinExistence type="predicted"/>
<accession>W5SJX4</accession>
<gene>
    <name evidence="2" type="ORF">BCD_1358</name>
</gene>
<evidence type="ECO:0008006" key="3">
    <source>
        <dbReference type="Google" id="ProtNLM"/>
    </source>
</evidence>
<feature type="signal peptide" evidence="1">
    <location>
        <begin position="1"/>
        <end position="22"/>
    </location>
</feature>
<reference evidence="2" key="1">
    <citation type="submission" date="2013-02" db="EMBL/GenBank/DDBJ databases">
        <title>Comparative genomics of Borrelia species.</title>
        <authorList>
            <person name="Schwan T.G."/>
            <person name="Raffel S.J."/>
            <person name="Porcella S.F."/>
        </authorList>
    </citation>
    <scope>NUCLEOTIDE SEQUENCE</scope>
    <source>
        <strain evidence="2">DOU</strain>
        <plasmid evidence="2">unnamed</plasmid>
    </source>
</reference>
<dbReference type="EMBL" id="CP004316">
    <property type="protein sequence ID" value="AHH07424.1"/>
    <property type="molecule type" value="Genomic_DNA"/>
</dbReference>
<evidence type="ECO:0000313" key="2">
    <source>
        <dbReference type="EMBL" id="AHH07424.1"/>
    </source>
</evidence>